<proteinExistence type="predicted"/>
<dbReference type="EMBL" id="CP002826">
    <property type="protein sequence ID" value="AEI07708.1"/>
    <property type="molecule type" value="Genomic_DNA"/>
</dbReference>
<dbReference type="Proteomes" id="UP000007730">
    <property type="component" value="Chromosome"/>
</dbReference>
<reference evidence="2 3" key="1">
    <citation type="journal article" date="2011" name="J. Bacteriol.">
        <title>Complete genome sequences of the chemolithoautotrophic Oligotropha carboxidovorans strains OM4 and OM5.</title>
        <authorList>
            <person name="Volland S."/>
            <person name="Rachinger M."/>
            <person name="Strittmatter A."/>
            <person name="Daniel R."/>
            <person name="Gottschalk G."/>
            <person name="Meyer O."/>
        </authorList>
    </citation>
    <scope>NUCLEOTIDE SEQUENCE [LARGE SCALE GENOMIC DNA]</scope>
    <source>
        <strain evidence="3">ATCC 49405 / DSM 1227 / KCTC 32145 / OM5</strain>
    </source>
</reference>
<keyword evidence="3" id="KW-1185">Reference proteome</keyword>
<dbReference type="RefSeq" id="WP_013913347.1">
    <property type="nucleotide sequence ID" value="NC_011386.1"/>
</dbReference>
<sequence>MARAEASGIRLNNQDAAIAKGMIARGDRQHDIAAWFGVNGGRIGEISSGAKFSHVSAASEDQLPPPGPYLSGRSAHKAVAALEQAKAALEDALANIEEGLSSAHEYDQE</sequence>
<organism evidence="2 3">
    <name type="scientific">Afipia carboxidovorans (strain ATCC 49405 / DSM 1227 / KCTC 32145 / OM5)</name>
    <name type="common">Oligotropha carboxidovorans</name>
    <dbReference type="NCBI Taxonomy" id="504832"/>
    <lineage>
        <taxon>Bacteria</taxon>
        <taxon>Pseudomonadati</taxon>
        <taxon>Pseudomonadota</taxon>
        <taxon>Alphaproteobacteria</taxon>
        <taxon>Hyphomicrobiales</taxon>
        <taxon>Nitrobacteraceae</taxon>
        <taxon>Afipia</taxon>
    </lineage>
</organism>
<accession>F8BYW8</accession>
<dbReference type="HOGENOM" id="CLU_2181184_0_0_5"/>
<feature type="coiled-coil region" evidence="1">
    <location>
        <begin position="75"/>
        <end position="102"/>
    </location>
</feature>
<gene>
    <name evidence="2" type="ordered locus">OCA5_c30240</name>
</gene>
<dbReference type="OrthoDB" id="7869995at2"/>
<dbReference type="AlphaFoldDB" id="F8BYW8"/>
<evidence type="ECO:0000313" key="3">
    <source>
        <dbReference type="Proteomes" id="UP000007730"/>
    </source>
</evidence>
<dbReference type="KEGG" id="ocg:OCA5_c30240"/>
<evidence type="ECO:0000313" key="2">
    <source>
        <dbReference type="EMBL" id="AEI07708.1"/>
    </source>
</evidence>
<keyword evidence="1" id="KW-0175">Coiled coil</keyword>
<evidence type="ECO:0000256" key="1">
    <source>
        <dbReference type="SAM" id="Coils"/>
    </source>
</evidence>
<name>F8BYW8_AFIC5</name>
<protein>
    <submittedName>
        <fullName evidence="2">Uncharacterized protein</fullName>
    </submittedName>
</protein>